<evidence type="ECO:0000256" key="7">
    <source>
        <dbReference type="SAM" id="MobiDB-lite"/>
    </source>
</evidence>
<reference evidence="10 11" key="1">
    <citation type="submission" date="2020-11" db="EMBL/GenBank/DDBJ databases">
        <title>Kefir isolates.</title>
        <authorList>
            <person name="Marcisauskas S."/>
            <person name="Kim Y."/>
            <person name="Blasche S."/>
        </authorList>
    </citation>
    <scope>NUCLEOTIDE SEQUENCE [LARGE SCALE GENOMIC DNA]</scope>
    <source>
        <strain evidence="10 11">KR</strain>
    </source>
</reference>
<comment type="subcellular location">
    <subcellularLocation>
        <location evidence="1">Golgi apparatus membrane</location>
        <topology evidence="1">Multi-pass membrane protein</topology>
    </subcellularLocation>
</comment>
<evidence type="ECO:0000256" key="5">
    <source>
        <dbReference type="ARBA" id="ARBA00023136"/>
    </source>
</evidence>
<organism evidence="10 11">
    <name type="scientific">Rhodotorula mucilaginosa</name>
    <name type="common">Yeast</name>
    <name type="synonym">Rhodotorula rubra</name>
    <dbReference type="NCBI Taxonomy" id="5537"/>
    <lineage>
        <taxon>Eukaryota</taxon>
        <taxon>Fungi</taxon>
        <taxon>Dikarya</taxon>
        <taxon>Basidiomycota</taxon>
        <taxon>Pucciniomycotina</taxon>
        <taxon>Microbotryomycetes</taxon>
        <taxon>Sporidiobolales</taxon>
        <taxon>Sporidiobolaceae</taxon>
        <taxon>Rhodotorula</taxon>
    </lineage>
</organism>
<feature type="transmembrane region" description="Helical" evidence="8">
    <location>
        <begin position="729"/>
        <end position="753"/>
    </location>
</feature>
<dbReference type="PANTHER" id="PTHR21493">
    <property type="entry name" value="CGI-141-RELATED/LIPASE CONTAINING PROTEIN"/>
    <property type="match status" value="1"/>
</dbReference>
<dbReference type="SUPFAM" id="SSF56300">
    <property type="entry name" value="Metallo-dependent phosphatases"/>
    <property type="match status" value="1"/>
</dbReference>
<evidence type="ECO:0000259" key="9">
    <source>
        <dbReference type="Pfam" id="PF00149"/>
    </source>
</evidence>
<keyword evidence="11" id="KW-1185">Reference proteome</keyword>
<evidence type="ECO:0000256" key="2">
    <source>
        <dbReference type="ARBA" id="ARBA00022692"/>
    </source>
</evidence>
<gene>
    <name evidence="10" type="primary">GOT1</name>
    <name evidence="10" type="ORF">C6P46_001030</name>
</gene>
<keyword evidence="3 8" id="KW-1133">Transmembrane helix</keyword>
<dbReference type="GO" id="GO:0042147">
    <property type="term" value="P:retrograde transport, endosome to Golgi"/>
    <property type="evidence" value="ECO:0007669"/>
    <property type="project" value="InterPro"/>
</dbReference>
<dbReference type="InterPro" id="IPR004843">
    <property type="entry name" value="Calcineurin-like_PHP"/>
</dbReference>
<evidence type="ECO:0000256" key="6">
    <source>
        <dbReference type="ARBA" id="ARBA00025799"/>
    </source>
</evidence>
<dbReference type="GO" id="GO:0005829">
    <property type="term" value="C:cytosol"/>
    <property type="evidence" value="ECO:0007669"/>
    <property type="project" value="GOC"/>
</dbReference>
<dbReference type="PANTHER" id="PTHR21493:SF9">
    <property type="entry name" value="GOLGI TRANSPORT PROTEIN 1-RELATED"/>
    <property type="match status" value="1"/>
</dbReference>
<evidence type="ECO:0000256" key="3">
    <source>
        <dbReference type="ARBA" id="ARBA00022989"/>
    </source>
</evidence>
<keyword evidence="2 8" id="KW-0812">Transmembrane</keyword>
<proteinExistence type="inferred from homology"/>
<dbReference type="GO" id="GO:0000139">
    <property type="term" value="C:Golgi membrane"/>
    <property type="evidence" value="ECO:0007669"/>
    <property type="project" value="UniProtKB-SubCell"/>
</dbReference>
<name>A0A9P7B2T5_RHOMI</name>
<dbReference type="AlphaFoldDB" id="A0A9P7B2T5"/>
<keyword evidence="5 8" id="KW-0472">Membrane</keyword>
<dbReference type="InterPro" id="IPR029052">
    <property type="entry name" value="Metallo-depent_PP-like"/>
</dbReference>
<dbReference type="InterPro" id="IPR007305">
    <property type="entry name" value="Vesicle_transpt_Got1/SFT2"/>
</dbReference>
<feature type="compositionally biased region" description="Basic and acidic residues" evidence="7">
    <location>
        <begin position="20"/>
        <end position="43"/>
    </location>
</feature>
<evidence type="ECO:0000313" key="11">
    <source>
        <dbReference type="Proteomes" id="UP000777482"/>
    </source>
</evidence>
<feature type="domain" description="Calcineurin-like phosphoesterase" evidence="9">
    <location>
        <begin position="274"/>
        <end position="498"/>
    </location>
</feature>
<protein>
    <submittedName>
        <fullName evidence="10">Golgi Transport</fullName>
    </submittedName>
</protein>
<dbReference type="GO" id="GO:0005783">
    <property type="term" value="C:endoplasmic reticulum"/>
    <property type="evidence" value="ECO:0007669"/>
    <property type="project" value="TreeGrafter"/>
</dbReference>
<dbReference type="GO" id="GO:0000137">
    <property type="term" value="C:Golgi cis cisterna"/>
    <property type="evidence" value="ECO:0007669"/>
    <property type="project" value="TreeGrafter"/>
</dbReference>
<keyword evidence="4" id="KW-0333">Golgi apparatus</keyword>
<comment type="similarity">
    <text evidence="6">Belongs to the GOT1 family.</text>
</comment>
<dbReference type="Pfam" id="PF04178">
    <property type="entry name" value="Got1"/>
    <property type="match status" value="1"/>
</dbReference>
<dbReference type="GO" id="GO:0030134">
    <property type="term" value="C:COPII-coated ER to Golgi transport vesicle"/>
    <property type="evidence" value="ECO:0007669"/>
    <property type="project" value="TreeGrafter"/>
</dbReference>
<evidence type="ECO:0000256" key="4">
    <source>
        <dbReference type="ARBA" id="ARBA00023034"/>
    </source>
</evidence>
<dbReference type="EMBL" id="PUHQ01000122">
    <property type="protein sequence ID" value="KAG0655374.1"/>
    <property type="molecule type" value="Genomic_DNA"/>
</dbReference>
<accession>A0A9P7B2T5</accession>
<dbReference type="GO" id="GO:0006888">
    <property type="term" value="P:endoplasmic reticulum to Golgi vesicle-mediated transport"/>
    <property type="evidence" value="ECO:0007669"/>
    <property type="project" value="InterPro"/>
</dbReference>
<evidence type="ECO:0000256" key="8">
    <source>
        <dbReference type="SAM" id="Phobius"/>
    </source>
</evidence>
<comment type="caution">
    <text evidence="10">The sequence shown here is derived from an EMBL/GenBank/DDBJ whole genome shotgun (WGS) entry which is preliminary data.</text>
</comment>
<dbReference type="GO" id="GO:0016787">
    <property type="term" value="F:hydrolase activity"/>
    <property type="evidence" value="ECO:0007669"/>
    <property type="project" value="InterPro"/>
</dbReference>
<feature type="region of interest" description="Disordered" evidence="7">
    <location>
        <begin position="1"/>
        <end position="73"/>
    </location>
</feature>
<feature type="region of interest" description="Disordered" evidence="7">
    <location>
        <begin position="373"/>
        <end position="392"/>
    </location>
</feature>
<dbReference type="Pfam" id="PF00149">
    <property type="entry name" value="Metallophos"/>
    <property type="match status" value="1"/>
</dbReference>
<dbReference type="Proteomes" id="UP000777482">
    <property type="component" value="Unassembled WGS sequence"/>
</dbReference>
<dbReference type="Gene3D" id="3.60.21.10">
    <property type="match status" value="1"/>
</dbReference>
<feature type="transmembrane region" description="Helical" evidence="8">
    <location>
        <begin position="692"/>
        <end position="708"/>
    </location>
</feature>
<dbReference type="OrthoDB" id="45007at2759"/>
<evidence type="ECO:0000256" key="1">
    <source>
        <dbReference type="ARBA" id="ARBA00004653"/>
    </source>
</evidence>
<sequence>MLVFLPQLQPRTADRSLPPSRHDPAPANHRRLETPTTRTERHAATCNQVQRLAGSVSEPDAGSAGRRGESWQSNAALQERLADTNTGDGIGELDDADKAVIRSTPKTSSAPNEDLAVPVAPPDSLLDRAYDERWTSWLWWPIGLRVVSCGLRKEPIVFVRDEQQVAIVWETNTCADDENWELQWRTHATCRGAGGGGATDWRHAESVSVETIQPATSTADARHVHTAHLVDLQSPSAIEYELVLRSRGRVRRSIRHTFPWTYSANEIRPETLHIACFADNQFNVRTFRRILVSSMTTFARRTLPAHYFAPTPGSAPTQRPHLVLHAGDVVQDPDNLAQWQTDFFDPLTRGGLPFPLGQETPVLLARGNHDWDSTGQNAYTGGGSSSFDGDDEKKRSTYLAYSPHQRMRILVLDSNLPTEAEQLEQERWLAREFENDAWREASLKVAVVHTAPWIEWWDRKAWTEGKESQWSAYVRRRLIPQLSLADCALVLSGHSHAYTRGFVPHAVIPDLARTPDSTSLSRDTLARLRARPWLHAVSEDDDGASTNRKTLINHEPGLVAITFGGAGGSLDLDRVEEWHIMDQSLSGRYHFGWMAVSFGGKNGQETGGGAVRALDELLEEDVTTTVYHAKRREERCRPGEERVRDVVEWRAVGLDGETELDRFFLIEIGVGLTSFGAFFMLLGVIMLFDGPLIALGNILFVSGLPLIIGPRKTFYFFARRNKLRGSVSFIAGIVLVFLKYPFFGVIIEMFGFLNLFGDFFPVVLSFMRQLPVIGHFLSAPGVRQMTDRLCGVRKQSPV</sequence>
<evidence type="ECO:0000313" key="10">
    <source>
        <dbReference type="EMBL" id="KAG0655374.1"/>
    </source>
</evidence>
<dbReference type="InterPro" id="IPR045176">
    <property type="entry name" value="Got1"/>
</dbReference>